<keyword evidence="7" id="KW-0472">Membrane</keyword>
<dbReference type="AlphaFoldDB" id="A0A835BT80"/>
<reference evidence="11" key="1">
    <citation type="submission" date="2020-07" db="EMBL/GenBank/DDBJ databases">
        <title>Genome sequence and genetic diversity analysis of an under-domesticated orphan crop, white fonio (Digitaria exilis).</title>
        <authorList>
            <person name="Bennetzen J.L."/>
            <person name="Chen S."/>
            <person name="Ma X."/>
            <person name="Wang X."/>
            <person name="Yssel A.E.J."/>
            <person name="Chaluvadi S.R."/>
            <person name="Johnson M."/>
            <person name="Gangashetty P."/>
            <person name="Hamidou F."/>
            <person name="Sanogo M.D."/>
            <person name="Zwaenepoel A."/>
            <person name="Wallace J."/>
            <person name="Van De Peer Y."/>
            <person name="Van Deynze A."/>
        </authorList>
    </citation>
    <scope>NUCLEOTIDE SEQUENCE</scope>
    <source>
        <tissue evidence="11">Leaves</tissue>
    </source>
</reference>
<keyword evidence="3" id="KW-0812">Transmembrane</keyword>
<evidence type="ECO:0000256" key="5">
    <source>
        <dbReference type="ARBA" id="ARBA00022737"/>
    </source>
</evidence>
<evidence type="ECO:0000256" key="2">
    <source>
        <dbReference type="ARBA" id="ARBA00022614"/>
    </source>
</evidence>
<sequence length="166" mass="18109">MGGQQGHRCSSGLLLLFFFLILLQAQAGRSASSINGEGLALLELKARVEADPHGAVQDWDPMDSSPCRWSGVQCLDGKVEILNLTGQELAGTLAPEIGSLQRLRSLQDDIWLLLLLSSLLPKNNFHGRIPREFVGLSALEVLDLSSNNLDVTIPEELRAMPLLKQL</sequence>
<dbReference type="Proteomes" id="UP000636709">
    <property type="component" value="Unassembled WGS sequence"/>
</dbReference>
<name>A0A835BT80_9POAL</name>
<keyword evidence="12" id="KW-1185">Reference proteome</keyword>
<evidence type="ECO:0000256" key="4">
    <source>
        <dbReference type="ARBA" id="ARBA00022729"/>
    </source>
</evidence>
<evidence type="ECO:0000256" key="1">
    <source>
        <dbReference type="ARBA" id="ARBA00004479"/>
    </source>
</evidence>
<feature type="domain" description="Leucine-rich repeat-containing N-terminal plant-type" evidence="10">
    <location>
        <begin position="35"/>
        <end position="74"/>
    </location>
</feature>
<evidence type="ECO:0000313" key="11">
    <source>
        <dbReference type="EMBL" id="KAF8714339.1"/>
    </source>
</evidence>
<dbReference type="Pfam" id="PF00560">
    <property type="entry name" value="LRR_1"/>
    <property type="match status" value="1"/>
</dbReference>
<dbReference type="PANTHER" id="PTHR46084:SF37">
    <property type="entry name" value="LEUCINE-RICH RECEPTOR-LIKE PROTEIN KINASE-LIKE"/>
    <property type="match status" value="1"/>
</dbReference>
<organism evidence="11 12">
    <name type="scientific">Digitaria exilis</name>
    <dbReference type="NCBI Taxonomy" id="1010633"/>
    <lineage>
        <taxon>Eukaryota</taxon>
        <taxon>Viridiplantae</taxon>
        <taxon>Streptophyta</taxon>
        <taxon>Embryophyta</taxon>
        <taxon>Tracheophyta</taxon>
        <taxon>Spermatophyta</taxon>
        <taxon>Magnoliopsida</taxon>
        <taxon>Liliopsida</taxon>
        <taxon>Poales</taxon>
        <taxon>Poaceae</taxon>
        <taxon>PACMAD clade</taxon>
        <taxon>Panicoideae</taxon>
        <taxon>Panicodae</taxon>
        <taxon>Paniceae</taxon>
        <taxon>Anthephorinae</taxon>
        <taxon>Digitaria</taxon>
    </lineage>
</organism>
<keyword evidence="4 9" id="KW-0732">Signal</keyword>
<feature type="chain" id="PRO_5032632991" description="Leucine-rich repeat-containing N-terminal plant-type domain-containing protein" evidence="9">
    <location>
        <begin position="28"/>
        <end position="166"/>
    </location>
</feature>
<dbReference type="OrthoDB" id="1738109at2759"/>
<dbReference type="SUPFAM" id="SSF52058">
    <property type="entry name" value="L domain-like"/>
    <property type="match status" value="1"/>
</dbReference>
<dbReference type="InterPro" id="IPR032675">
    <property type="entry name" value="LRR_dom_sf"/>
</dbReference>
<protein>
    <recommendedName>
        <fullName evidence="10">Leucine-rich repeat-containing N-terminal plant-type domain-containing protein</fullName>
    </recommendedName>
</protein>
<evidence type="ECO:0000256" key="3">
    <source>
        <dbReference type="ARBA" id="ARBA00022692"/>
    </source>
</evidence>
<evidence type="ECO:0000313" key="12">
    <source>
        <dbReference type="Proteomes" id="UP000636709"/>
    </source>
</evidence>
<dbReference type="PANTHER" id="PTHR46084">
    <property type="entry name" value="PROTEIN MALE DISCOVERER 2"/>
    <property type="match status" value="1"/>
</dbReference>
<keyword evidence="6" id="KW-1133">Transmembrane helix</keyword>
<evidence type="ECO:0000256" key="6">
    <source>
        <dbReference type="ARBA" id="ARBA00022989"/>
    </source>
</evidence>
<accession>A0A835BT80</accession>
<dbReference type="Gene3D" id="3.80.10.10">
    <property type="entry name" value="Ribonuclease Inhibitor"/>
    <property type="match status" value="1"/>
</dbReference>
<proteinExistence type="predicted"/>
<dbReference type="Pfam" id="PF08263">
    <property type="entry name" value="LRRNT_2"/>
    <property type="match status" value="1"/>
</dbReference>
<feature type="signal peptide" evidence="9">
    <location>
        <begin position="1"/>
        <end position="27"/>
    </location>
</feature>
<dbReference type="EMBL" id="JACEFO010001735">
    <property type="protein sequence ID" value="KAF8714339.1"/>
    <property type="molecule type" value="Genomic_DNA"/>
</dbReference>
<evidence type="ECO:0000256" key="8">
    <source>
        <dbReference type="ARBA" id="ARBA00037847"/>
    </source>
</evidence>
<evidence type="ECO:0000256" key="9">
    <source>
        <dbReference type="SAM" id="SignalP"/>
    </source>
</evidence>
<dbReference type="InterPro" id="IPR013210">
    <property type="entry name" value="LRR_N_plant-typ"/>
</dbReference>
<evidence type="ECO:0000259" key="10">
    <source>
        <dbReference type="Pfam" id="PF08263"/>
    </source>
</evidence>
<dbReference type="FunFam" id="3.80.10.10:FF:000129">
    <property type="entry name" value="Leucine-rich repeat receptor-like kinase"/>
    <property type="match status" value="1"/>
</dbReference>
<evidence type="ECO:0000256" key="7">
    <source>
        <dbReference type="ARBA" id="ARBA00023136"/>
    </source>
</evidence>
<keyword evidence="5" id="KW-0677">Repeat</keyword>
<comment type="caution">
    <text evidence="11">The sequence shown here is derived from an EMBL/GenBank/DDBJ whole genome shotgun (WGS) entry which is preliminary data.</text>
</comment>
<dbReference type="InterPro" id="IPR001611">
    <property type="entry name" value="Leu-rich_rpt"/>
</dbReference>
<keyword evidence="2" id="KW-0433">Leucine-rich repeat</keyword>
<comment type="subcellular location">
    <subcellularLocation>
        <location evidence="8">Endomembrane system</location>
        <topology evidence="8">Single-pass membrane protein</topology>
    </subcellularLocation>
    <subcellularLocation>
        <location evidence="1">Membrane</location>
        <topology evidence="1">Single-pass type I membrane protein</topology>
    </subcellularLocation>
</comment>
<gene>
    <name evidence="11" type="ORF">HU200_027803</name>
</gene>
<dbReference type="GO" id="GO:0016020">
    <property type="term" value="C:membrane"/>
    <property type="evidence" value="ECO:0007669"/>
    <property type="project" value="UniProtKB-SubCell"/>
</dbReference>
<dbReference type="GO" id="GO:0012505">
    <property type="term" value="C:endomembrane system"/>
    <property type="evidence" value="ECO:0007669"/>
    <property type="project" value="UniProtKB-SubCell"/>
</dbReference>